<proteinExistence type="predicted"/>
<accession>A0A160FSX1</accession>
<evidence type="ECO:0000313" key="1">
    <source>
        <dbReference type="EMBL" id="ANB76002.1"/>
    </source>
</evidence>
<dbReference type="AlphaFoldDB" id="A0A160FSX1"/>
<dbReference type="KEGG" id="buz:AYM40_27340"/>
<organism evidence="1 2">
    <name type="scientific">Paraburkholderia phytofirmans OLGA172</name>
    <dbReference type="NCBI Taxonomy" id="1417228"/>
    <lineage>
        <taxon>Bacteria</taxon>
        <taxon>Pseudomonadati</taxon>
        <taxon>Pseudomonadota</taxon>
        <taxon>Betaproteobacteria</taxon>
        <taxon>Burkholderiales</taxon>
        <taxon>Burkholderiaceae</taxon>
        <taxon>Paraburkholderia</taxon>
    </lineage>
</organism>
<evidence type="ECO:0000313" key="2">
    <source>
        <dbReference type="Proteomes" id="UP000076852"/>
    </source>
</evidence>
<gene>
    <name evidence="1" type="ORF">AYM40_27340</name>
</gene>
<dbReference type="Proteomes" id="UP000076852">
    <property type="component" value="Chromosome 2"/>
</dbReference>
<protein>
    <submittedName>
        <fullName evidence="1">Uncharacterized protein</fullName>
    </submittedName>
</protein>
<name>A0A160FSX1_9BURK</name>
<reference evidence="1 2" key="1">
    <citation type="journal article" date="2016" name="Gene">
        <title>PacBio SMRT assembly of a complex multi-replicon genome reveals chlorocatechol degradative operon in a region of genome plasticity.</title>
        <authorList>
            <person name="Ricker N."/>
            <person name="Shen S.Y."/>
            <person name="Goordial J."/>
            <person name="Jin S."/>
            <person name="Fulthorpe R.R."/>
        </authorList>
    </citation>
    <scope>NUCLEOTIDE SEQUENCE [LARGE SCALE GENOMIC DNA]</scope>
    <source>
        <strain evidence="1 2">OLGA172</strain>
    </source>
</reference>
<dbReference type="EMBL" id="CP014579">
    <property type="protein sequence ID" value="ANB76002.1"/>
    <property type="molecule type" value="Genomic_DNA"/>
</dbReference>
<sequence>MIGGHPVVFHATIRKWVLAETHSASDSTRRDLRNLLLGRPWADEMCLIAGSRCGTVNGPAGKAAARRAAE</sequence>
<keyword evidence="2" id="KW-1185">Reference proteome</keyword>